<evidence type="ECO:0000256" key="3">
    <source>
        <dbReference type="ARBA" id="ARBA00022475"/>
    </source>
</evidence>
<dbReference type="GO" id="GO:0016746">
    <property type="term" value="F:acyltransferase activity"/>
    <property type="evidence" value="ECO:0007669"/>
    <property type="project" value="UniProtKB-KW"/>
</dbReference>
<feature type="transmembrane region" description="Helical" evidence="8">
    <location>
        <begin position="148"/>
        <end position="168"/>
    </location>
</feature>
<feature type="transmembrane region" description="Helical" evidence="8">
    <location>
        <begin position="115"/>
        <end position="136"/>
    </location>
</feature>
<keyword evidence="6 7" id="KW-0472">Membrane</keyword>
<feature type="transmembrane region" description="Helical" evidence="8">
    <location>
        <begin position="21"/>
        <end position="39"/>
    </location>
</feature>
<evidence type="ECO:0000256" key="4">
    <source>
        <dbReference type="ARBA" id="ARBA00022692"/>
    </source>
</evidence>
<organism evidence="9 10">
    <name type="scientific">Calothrix parasitica NIES-267</name>
    <dbReference type="NCBI Taxonomy" id="1973488"/>
    <lineage>
        <taxon>Bacteria</taxon>
        <taxon>Bacillati</taxon>
        <taxon>Cyanobacteriota</taxon>
        <taxon>Cyanophyceae</taxon>
        <taxon>Nostocales</taxon>
        <taxon>Calotrichaceae</taxon>
        <taxon>Calothrix</taxon>
    </lineage>
</organism>
<dbReference type="AlphaFoldDB" id="A0A1Z4LMQ2"/>
<evidence type="ECO:0000256" key="5">
    <source>
        <dbReference type="ARBA" id="ARBA00022989"/>
    </source>
</evidence>
<evidence type="ECO:0000313" key="9">
    <source>
        <dbReference type="EMBL" id="BAY82521.1"/>
    </source>
</evidence>
<feature type="transmembrane region" description="Helical" evidence="8">
    <location>
        <begin position="517"/>
        <end position="535"/>
    </location>
</feature>
<accession>A0A1Z4LMQ2</accession>
<dbReference type="InterPro" id="IPR004299">
    <property type="entry name" value="MBOAT_fam"/>
</dbReference>
<protein>
    <submittedName>
        <fullName evidence="9">Putative membrane protein involved in D-alanine export</fullName>
    </submittedName>
</protein>
<dbReference type="Proteomes" id="UP000218418">
    <property type="component" value="Chromosome"/>
</dbReference>
<comment type="subcellular location">
    <subcellularLocation>
        <location evidence="1">Cell membrane</location>
        <topology evidence="1">Multi-pass membrane protein</topology>
    </subcellularLocation>
</comment>
<feature type="transmembrane region" description="Helical" evidence="8">
    <location>
        <begin position="439"/>
        <end position="456"/>
    </location>
</feature>
<reference evidence="9 10" key="1">
    <citation type="submission" date="2017-06" db="EMBL/GenBank/DDBJ databases">
        <title>Genome sequencing of cyanobaciteial culture collection at National Institute for Environmental Studies (NIES).</title>
        <authorList>
            <person name="Hirose Y."/>
            <person name="Shimura Y."/>
            <person name="Fujisawa T."/>
            <person name="Nakamura Y."/>
            <person name="Kawachi M."/>
        </authorList>
    </citation>
    <scope>NUCLEOTIDE SEQUENCE [LARGE SCALE GENOMIC DNA]</scope>
    <source>
        <strain evidence="9 10">NIES-267</strain>
    </source>
</reference>
<keyword evidence="5 8" id="KW-1133">Transmembrane helix</keyword>
<dbReference type="OrthoDB" id="9805788at2"/>
<sequence length="547" mass="62865">MLFNSIEFPIFLLLAYISYRVLPFRGQNLLLLIASYIFYGWWDERFLFLIVLSTTIDFCCGLMIDKGRLSFWERCLPSLYLILANILFITLKWESVLPNSLNSSTNFSEFIPNNLSGWTAFLGVLFFVFLANLAYFPLKKLPQNKRKTVFLTLSLVANLGILGIFKYFNFFVGSAESIFQTLGVQSSFTSLNIILPVGISFYTFQTMSYTIDIYRGQLKATNRFLDFALFVSYFPQLVAGPIERASELLPRILSPRRLSFKQSTRGLYLILFGLFKKIAIADSIAKSVNSIYEVSGQQVSWLDIVLATFLFAIQIYCDFSGYSDIARGVSKLFGIELMRNFDVPYFSQSPSEFWRRWHISLSTWLRDYLYIPLGGNRKGNVYRNLMITMVLGGLWHGAGWNFVLWGFYQGALLCIYRFINKTFSSVKLFPNSWSTAKSLLSTVVFFTFTCYGWLLFRANSFEQIAAFTQILFTDIGNLSLSINKPTLAGLFGLPLLFVYEVIEYNSQSPTFYKKIPAIIRGIFYALLTTIMIMGMSNAPEQFIYFQF</sequence>
<dbReference type="PANTHER" id="PTHR13285">
    <property type="entry name" value="ACYLTRANSFERASE"/>
    <property type="match status" value="1"/>
</dbReference>
<dbReference type="Pfam" id="PF03062">
    <property type="entry name" value="MBOAT"/>
    <property type="match status" value="1"/>
</dbReference>
<comment type="similarity">
    <text evidence="2 7">Belongs to the membrane-bound acyltransferase family.</text>
</comment>
<feature type="transmembrane region" description="Helical" evidence="8">
    <location>
        <begin position="188"/>
        <end position="209"/>
    </location>
</feature>
<dbReference type="GO" id="GO:0042121">
    <property type="term" value="P:alginic acid biosynthetic process"/>
    <property type="evidence" value="ECO:0007669"/>
    <property type="project" value="InterPro"/>
</dbReference>
<dbReference type="PIRSF" id="PIRSF016636">
    <property type="entry name" value="AlgI_DltB"/>
    <property type="match status" value="1"/>
</dbReference>
<dbReference type="EMBL" id="AP018227">
    <property type="protein sequence ID" value="BAY82521.1"/>
    <property type="molecule type" value="Genomic_DNA"/>
</dbReference>
<evidence type="ECO:0000313" key="10">
    <source>
        <dbReference type="Proteomes" id="UP000218418"/>
    </source>
</evidence>
<dbReference type="PANTHER" id="PTHR13285:SF18">
    <property type="entry name" value="PROTEIN-CYSTEINE N-PALMITOYLTRANSFERASE RASP"/>
    <property type="match status" value="1"/>
</dbReference>
<feature type="transmembrane region" description="Helical" evidence="8">
    <location>
        <begin position="402"/>
        <end position="419"/>
    </location>
</feature>
<proteinExistence type="inferred from homology"/>
<dbReference type="InterPro" id="IPR051085">
    <property type="entry name" value="MB_O-acyltransferase"/>
</dbReference>
<gene>
    <name evidence="9" type="ORF">NIES267_20020</name>
</gene>
<keyword evidence="4 8" id="KW-0812">Transmembrane</keyword>
<keyword evidence="7" id="KW-0808">Transferase</keyword>
<evidence type="ECO:0000256" key="7">
    <source>
        <dbReference type="PIRNR" id="PIRNR016636"/>
    </source>
</evidence>
<feature type="transmembrane region" description="Helical" evidence="8">
    <location>
        <begin position="487"/>
        <end position="505"/>
    </location>
</feature>
<keyword evidence="7" id="KW-0012">Acyltransferase</keyword>
<name>A0A1Z4LMQ2_9CYAN</name>
<evidence type="ECO:0000256" key="2">
    <source>
        <dbReference type="ARBA" id="ARBA00010323"/>
    </source>
</evidence>
<evidence type="ECO:0000256" key="8">
    <source>
        <dbReference type="SAM" id="Phobius"/>
    </source>
</evidence>
<dbReference type="GO" id="GO:0005886">
    <property type="term" value="C:plasma membrane"/>
    <property type="evidence" value="ECO:0007669"/>
    <property type="project" value="UniProtKB-SubCell"/>
</dbReference>
<feature type="transmembrane region" description="Helical" evidence="8">
    <location>
        <begin position="266"/>
        <end position="286"/>
    </location>
</feature>
<dbReference type="InterPro" id="IPR024194">
    <property type="entry name" value="Ac/AlaTfrase_AlgI/DltB"/>
</dbReference>
<feature type="transmembrane region" description="Helical" evidence="8">
    <location>
        <begin position="76"/>
        <end position="95"/>
    </location>
</feature>
<dbReference type="InterPro" id="IPR028362">
    <property type="entry name" value="AlgI"/>
</dbReference>
<dbReference type="PIRSF" id="PIRSF500217">
    <property type="entry name" value="AlgI"/>
    <property type="match status" value="1"/>
</dbReference>
<evidence type="ECO:0000256" key="6">
    <source>
        <dbReference type="ARBA" id="ARBA00023136"/>
    </source>
</evidence>
<feature type="transmembrane region" description="Helical" evidence="8">
    <location>
        <begin position="45"/>
        <end position="64"/>
    </location>
</feature>
<keyword evidence="10" id="KW-1185">Reference proteome</keyword>
<keyword evidence="3 7" id="KW-1003">Cell membrane</keyword>
<evidence type="ECO:0000256" key="1">
    <source>
        <dbReference type="ARBA" id="ARBA00004651"/>
    </source>
</evidence>
<feature type="transmembrane region" description="Helical" evidence="8">
    <location>
        <begin position="298"/>
        <end position="317"/>
    </location>
</feature>